<proteinExistence type="predicted"/>
<accession>A0A066WP96</accession>
<dbReference type="HOGENOM" id="CLU_077732_1_0_1"/>
<dbReference type="GO" id="GO:0006261">
    <property type="term" value="P:DNA-templated DNA replication"/>
    <property type="evidence" value="ECO:0007669"/>
    <property type="project" value="TreeGrafter"/>
</dbReference>
<comment type="caution">
    <text evidence="2">The sequence shown here is derived from an EMBL/GenBank/DDBJ whole genome shotgun (WGS) entry which is preliminary data.</text>
</comment>
<dbReference type="Proteomes" id="UP000027361">
    <property type="component" value="Unassembled WGS sequence"/>
</dbReference>
<dbReference type="EMBL" id="JMSN01000010">
    <property type="protein sequence ID" value="KDN52440.1"/>
    <property type="molecule type" value="Genomic_DNA"/>
</dbReference>
<evidence type="ECO:0008006" key="4">
    <source>
        <dbReference type="Google" id="ProtNLM"/>
    </source>
</evidence>
<evidence type="ECO:0000313" key="3">
    <source>
        <dbReference type="Proteomes" id="UP000027361"/>
    </source>
</evidence>
<dbReference type="GO" id="GO:0003887">
    <property type="term" value="F:DNA-directed DNA polymerase activity"/>
    <property type="evidence" value="ECO:0007669"/>
    <property type="project" value="TreeGrafter"/>
</dbReference>
<name>A0A066WP96_TILAU</name>
<sequence length="212" mass="22550">MPPKVRSSTGGGGAKARRSSSSNAFAAKGKPKRAATASSICSAAVGSGNINKKDGGAARPSLGVAALSEGGTSRTSSNSTKRSPSAADLRASVGNCDSVREYSKEELDIIKDRPDLDVKDPAWDAYWDATQEKMGLPKIQPIHTEGQNRIHHMLRTFDLDPAYGPAIGMTRLQRWHRAKALGDDPPEEVRAILETKQGMLELGDHVFVGTGI</sequence>
<keyword evidence="3" id="KW-1185">Reference proteome</keyword>
<reference evidence="2 3" key="1">
    <citation type="submission" date="2014-05" db="EMBL/GenBank/DDBJ databases">
        <title>Draft genome sequence of a rare smut relative, Tilletiaria anomala UBC 951.</title>
        <authorList>
            <consortium name="DOE Joint Genome Institute"/>
            <person name="Toome M."/>
            <person name="Kuo A."/>
            <person name="Henrissat B."/>
            <person name="Lipzen A."/>
            <person name="Tritt A."/>
            <person name="Yoshinaga Y."/>
            <person name="Zane M."/>
            <person name="Barry K."/>
            <person name="Grigoriev I.V."/>
            <person name="Spatafora J.W."/>
            <person name="Aimea M.C."/>
        </authorList>
    </citation>
    <scope>NUCLEOTIDE SEQUENCE [LARGE SCALE GENOMIC DNA]</scope>
    <source>
        <strain evidence="2 3">UBC 951</strain>
    </source>
</reference>
<feature type="compositionally biased region" description="Low complexity" evidence="1">
    <location>
        <begin position="68"/>
        <end position="85"/>
    </location>
</feature>
<dbReference type="GO" id="GO:0043625">
    <property type="term" value="C:delta DNA polymerase complex"/>
    <property type="evidence" value="ECO:0007669"/>
    <property type="project" value="TreeGrafter"/>
</dbReference>
<evidence type="ECO:0000256" key="1">
    <source>
        <dbReference type="SAM" id="MobiDB-lite"/>
    </source>
</evidence>
<dbReference type="GO" id="GO:0000731">
    <property type="term" value="P:DNA synthesis involved in DNA repair"/>
    <property type="evidence" value="ECO:0007669"/>
    <property type="project" value="InterPro"/>
</dbReference>
<dbReference type="Pfam" id="PF04081">
    <property type="entry name" value="DNA_pol_delta_4"/>
    <property type="match status" value="1"/>
</dbReference>
<dbReference type="PANTHER" id="PTHR14303">
    <property type="entry name" value="DNA POLYMERASE DELTA SUBUNIT 4"/>
    <property type="match status" value="1"/>
</dbReference>
<dbReference type="PANTHER" id="PTHR14303:SF0">
    <property type="entry name" value="DNA POLYMERASE DELTA SUBUNIT 4"/>
    <property type="match status" value="1"/>
</dbReference>
<dbReference type="InParanoid" id="A0A066WP96"/>
<organism evidence="2 3">
    <name type="scientific">Tilletiaria anomala (strain ATCC 24038 / CBS 436.72 / UBC 951)</name>
    <dbReference type="NCBI Taxonomy" id="1037660"/>
    <lineage>
        <taxon>Eukaryota</taxon>
        <taxon>Fungi</taxon>
        <taxon>Dikarya</taxon>
        <taxon>Basidiomycota</taxon>
        <taxon>Ustilaginomycotina</taxon>
        <taxon>Exobasidiomycetes</taxon>
        <taxon>Georgefischeriales</taxon>
        <taxon>Tilletiariaceae</taxon>
        <taxon>Tilletiaria</taxon>
    </lineage>
</organism>
<gene>
    <name evidence="2" type="ORF">K437DRAFT_254216</name>
</gene>
<evidence type="ECO:0000313" key="2">
    <source>
        <dbReference type="EMBL" id="KDN52440.1"/>
    </source>
</evidence>
<dbReference type="STRING" id="1037660.A0A066WP96"/>
<dbReference type="InterPro" id="IPR007218">
    <property type="entry name" value="DNA_pol_delta_4"/>
</dbReference>
<protein>
    <recommendedName>
        <fullName evidence="4">DNA polymerase delta subunit 4</fullName>
    </recommendedName>
</protein>
<feature type="region of interest" description="Disordered" evidence="1">
    <location>
        <begin position="1"/>
        <end position="91"/>
    </location>
</feature>
<dbReference type="RefSeq" id="XP_013245288.1">
    <property type="nucleotide sequence ID" value="XM_013389834.1"/>
</dbReference>
<dbReference type="OrthoDB" id="337486at2759"/>
<dbReference type="AlphaFoldDB" id="A0A066WP96"/>
<dbReference type="OMA" id="AYWDATQ"/>
<dbReference type="GeneID" id="25263794"/>